<dbReference type="AlphaFoldDB" id="A0A0F9WMQ5"/>
<organism evidence="5">
    <name type="scientific">marine sediment metagenome</name>
    <dbReference type="NCBI Taxonomy" id="412755"/>
    <lineage>
        <taxon>unclassified sequences</taxon>
        <taxon>metagenomes</taxon>
        <taxon>ecological metagenomes</taxon>
    </lineage>
</organism>
<evidence type="ECO:0000313" key="5">
    <source>
        <dbReference type="EMBL" id="KKN87386.1"/>
    </source>
</evidence>
<dbReference type="SUPFAM" id="SSF53335">
    <property type="entry name" value="S-adenosyl-L-methionine-dependent methyltransferases"/>
    <property type="match status" value="1"/>
</dbReference>
<dbReference type="GO" id="GO:0032259">
    <property type="term" value="P:methylation"/>
    <property type="evidence" value="ECO:0007669"/>
    <property type="project" value="UniProtKB-KW"/>
</dbReference>
<dbReference type="InterPro" id="IPR002941">
    <property type="entry name" value="DNA_methylase_N4/N6"/>
</dbReference>
<feature type="domain" description="DNA methylase N-4/N-6" evidence="4">
    <location>
        <begin position="94"/>
        <end position="167"/>
    </location>
</feature>
<dbReference type="Gene3D" id="3.40.50.150">
    <property type="entry name" value="Vaccinia Virus protein VP39"/>
    <property type="match status" value="1"/>
</dbReference>
<evidence type="ECO:0000256" key="2">
    <source>
        <dbReference type="ARBA" id="ARBA00022679"/>
    </source>
</evidence>
<protein>
    <recommendedName>
        <fullName evidence="4">DNA methylase N-4/N-6 domain-containing protein</fullName>
    </recommendedName>
</protein>
<dbReference type="GO" id="GO:0008170">
    <property type="term" value="F:N-methyltransferase activity"/>
    <property type="evidence" value="ECO:0007669"/>
    <property type="project" value="InterPro"/>
</dbReference>
<name>A0A0F9WMQ5_9ZZZZ</name>
<dbReference type="InterPro" id="IPR001091">
    <property type="entry name" value="RM_Methyltransferase"/>
</dbReference>
<keyword evidence="2" id="KW-0808">Transferase</keyword>
<dbReference type="EMBL" id="LAZR01000138">
    <property type="protein sequence ID" value="KKN87386.1"/>
    <property type="molecule type" value="Genomic_DNA"/>
</dbReference>
<keyword evidence="1" id="KW-0489">Methyltransferase</keyword>
<sequence length="199" mass="21609">MKFDPIDPFVVAPALLAVTRRWVVAFCSFAQLGQYQEAAGGMRKAGGNYVRDGAWKKTNPAPQMSGDRPATWGEAIAIMHPRARAMQWNGGGHAAFWESPTARGKERLSQTPKPVALMCQLVEAFTLPGEIVWDAYMGSGTTGVACLELGRRFLGHELDPALAELAARRLQGLDVKPLAPPPNPQTNIFASAEDTKEHL</sequence>
<dbReference type="PRINTS" id="PR00508">
    <property type="entry name" value="S21N4MTFRASE"/>
</dbReference>
<evidence type="ECO:0000256" key="1">
    <source>
        <dbReference type="ARBA" id="ARBA00022603"/>
    </source>
</evidence>
<evidence type="ECO:0000259" key="4">
    <source>
        <dbReference type="Pfam" id="PF01555"/>
    </source>
</evidence>
<feature type="region of interest" description="Disordered" evidence="3">
    <location>
        <begin position="176"/>
        <end position="199"/>
    </location>
</feature>
<comment type="caution">
    <text evidence="5">The sequence shown here is derived from an EMBL/GenBank/DDBJ whole genome shotgun (WGS) entry which is preliminary data.</text>
</comment>
<proteinExistence type="predicted"/>
<dbReference type="GO" id="GO:0003677">
    <property type="term" value="F:DNA binding"/>
    <property type="evidence" value="ECO:0007669"/>
    <property type="project" value="InterPro"/>
</dbReference>
<accession>A0A0F9WMQ5</accession>
<dbReference type="InterPro" id="IPR029063">
    <property type="entry name" value="SAM-dependent_MTases_sf"/>
</dbReference>
<dbReference type="Pfam" id="PF01555">
    <property type="entry name" value="N6_N4_Mtase"/>
    <property type="match status" value="1"/>
</dbReference>
<evidence type="ECO:0000256" key="3">
    <source>
        <dbReference type="SAM" id="MobiDB-lite"/>
    </source>
</evidence>
<gene>
    <name evidence="5" type="ORF">LCGC14_0258410</name>
</gene>
<reference evidence="5" key="1">
    <citation type="journal article" date="2015" name="Nature">
        <title>Complex archaea that bridge the gap between prokaryotes and eukaryotes.</title>
        <authorList>
            <person name="Spang A."/>
            <person name="Saw J.H."/>
            <person name="Jorgensen S.L."/>
            <person name="Zaremba-Niedzwiedzka K."/>
            <person name="Martijn J."/>
            <person name="Lind A.E."/>
            <person name="van Eijk R."/>
            <person name="Schleper C."/>
            <person name="Guy L."/>
            <person name="Ettema T.J."/>
        </authorList>
    </citation>
    <scope>NUCLEOTIDE SEQUENCE</scope>
</reference>